<proteinExistence type="predicted"/>
<dbReference type="PANTHER" id="PTHR46830:SF1">
    <property type="entry name" value="ALPHA-1,4-N-ACETYLGLUCOSAMINYLTRANSFERASE"/>
    <property type="match status" value="1"/>
</dbReference>
<keyword evidence="3" id="KW-1185">Reference proteome</keyword>
<dbReference type="AlphaFoldDB" id="A0A2T7PU75"/>
<accession>A0A2T7PU75</accession>
<keyword evidence="1" id="KW-0732">Signal</keyword>
<name>A0A2T7PU75_POMCA</name>
<evidence type="ECO:0008006" key="4">
    <source>
        <dbReference type="Google" id="ProtNLM"/>
    </source>
</evidence>
<feature type="chain" id="PRO_5015564353" description="Nucleotide-diphospho-sugar transferase domain-containing protein" evidence="1">
    <location>
        <begin position="22"/>
        <end position="617"/>
    </location>
</feature>
<protein>
    <recommendedName>
        <fullName evidence="4">Nucleotide-diphospho-sugar transferase domain-containing protein</fullName>
    </recommendedName>
</protein>
<evidence type="ECO:0000313" key="3">
    <source>
        <dbReference type="Proteomes" id="UP000245119"/>
    </source>
</evidence>
<dbReference type="OrthoDB" id="409543at2759"/>
<dbReference type="PANTHER" id="PTHR46830">
    <property type="entry name" value="TRANSFERASE, PUTATIVE-RELATED"/>
    <property type="match status" value="1"/>
</dbReference>
<evidence type="ECO:0000313" key="2">
    <source>
        <dbReference type="EMBL" id="PVD36972.1"/>
    </source>
</evidence>
<feature type="signal peptide" evidence="1">
    <location>
        <begin position="1"/>
        <end position="21"/>
    </location>
</feature>
<dbReference type="Proteomes" id="UP000245119">
    <property type="component" value="Linkage Group LG2"/>
</dbReference>
<organism evidence="2 3">
    <name type="scientific">Pomacea canaliculata</name>
    <name type="common">Golden apple snail</name>
    <dbReference type="NCBI Taxonomy" id="400727"/>
    <lineage>
        <taxon>Eukaryota</taxon>
        <taxon>Metazoa</taxon>
        <taxon>Spiralia</taxon>
        <taxon>Lophotrochozoa</taxon>
        <taxon>Mollusca</taxon>
        <taxon>Gastropoda</taxon>
        <taxon>Caenogastropoda</taxon>
        <taxon>Architaenioglossa</taxon>
        <taxon>Ampullarioidea</taxon>
        <taxon>Ampullariidae</taxon>
        <taxon>Pomacea</taxon>
    </lineage>
</organism>
<sequence length="617" mass="70611">MKCCTTMAALLLLTLTLIAYATNRDLTLSVAGALSRPFPAAPPTEGIGITGHPLQDLLNIAHNTPELRALSAATYIHVLFPGPIDSAIALSSNPDKESTEDKNRLQEAVADSKTMDADFKGQTKISLVHYVWCGLRLFDFRNYLAIRSALQAVRPEKVVVHYDYLPMQDPESYYTWLDLLQEQYPNVMLLKVDKTSQRECRASGPTRFLLILDILQRYGGMYLPDDAIFLRIPQRHLEKDFVSGVASCSLTYFAEGAIVVTVQNVSLPQKDKQLLRRISQCQAKEDDLRPCITDARFLELPSSQPSCVRLHSVTFPKDIWYSYDRLSNLSKNVAYGTSYVMPRRSPYADDRTPRIAHYLCTDDCRLSFSVYLSVLSALHVGELDRAVIHGPVQPSGPWWQRLQQDVGSRVLYLNREFPLSRDPSLEMTNQMRRYIMRTEILVHYGGIFSDGHVFWTQRLPDELLEYEAVASPDWHAHGSWPESINHALLVARGGALYLQRLLDVYYDNSNTQSPWFPDHYLSYRLLEVDPTLLYLYPRLQVKCLNHNCHPVWEEGYRSTFLQNRPGQQFDWQKDTLTVYWLDSFPDLEVDQVRFSTGLIVDIARFILRAANVGIDFL</sequence>
<reference evidence="2 3" key="1">
    <citation type="submission" date="2018-04" db="EMBL/GenBank/DDBJ databases">
        <title>The genome of golden apple snail Pomacea canaliculata provides insight into stress tolerance and invasive adaptation.</title>
        <authorList>
            <person name="Liu C."/>
            <person name="Liu B."/>
            <person name="Ren Y."/>
            <person name="Zhang Y."/>
            <person name="Wang H."/>
            <person name="Li S."/>
            <person name="Jiang F."/>
            <person name="Yin L."/>
            <person name="Zhang G."/>
            <person name="Qian W."/>
            <person name="Fan W."/>
        </authorList>
    </citation>
    <scope>NUCLEOTIDE SEQUENCE [LARGE SCALE GENOMIC DNA]</scope>
    <source>
        <strain evidence="2">SZHN2017</strain>
        <tissue evidence="2">Muscle</tissue>
    </source>
</reference>
<comment type="caution">
    <text evidence="2">The sequence shown here is derived from an EMBL/GenBank/DDBJ whole genome shotgun (WGS) entry which is preliminary data.</text>
</comment>
<dbReference type="EMBL" id="PZQS01000002">
    <property type="protein sequence ID" value="PVD36972.1"/>
    <property type="molecule type" value="Genomic_DNA"/>
</dbReference>
<evidence type="ECO:0000256" key="1">
    <source>
        <dbReference type="SAM" id="SignalP"/>
    </source>
</evidence>
<gene>
    <name evidence="2" type="ORF">C0Q70_03965</name>
</gene>